<name>A0A4Q6XKT7_9SPHN</name>
<dbReference type="AlphaFoldDB" id="A0A4Q6XKT7"/>
<gene>
    <name evidence="1" type="ORF">EWE75_21520</name>
</gene>
<dbReference type="OrthoDB" id="7409988at2"/>
<dbReference type="Proteomes" id="UP000292085">
    <property type="component" value="Unassembled WGS sequence"/>
</dbReference>
<accession>A0A4Q6XKT7</accession>
<organism evidence="1 2">
    <name type="scientific">Sphingomonas populi</name>
    <dbReference type="NCBI Taxonomy" id="2484750"/>
    <lineage>
        <taxon>Bacteria</taxon>
        <taxon>Pseudomonadati</taxon>
        <taxon>Pseudomonadota</taxon>
        <taxon>Alphaproteobacteria</taxon>
        <taxon>Sphingomonadales</taxon>
        <taxon>Sphingomonadaceae</taxon>
        <taxon>Sphingomonas</taxon>
    </lineage>
</organism>
<protein>
    <submittedName>
        <fullName evidence="1">Uncharacterized protein</fullName>
    </submittedName>
</protein>
<proteinExistence type="predicted"/>
<evidence type="ECO:0000313" key="1">
    <source>
        <dbReference type="EMBL" id="RZF60720.1"/>
    </source>
</evidence>
<comment type="caution">
    <text evidence="1">The sequence shown here is derived from an EMBL/GenBank/DDBJ whole genome shotgun (WGS) entry which is preliminary data.</text>
</comment>
<dbReference type="RefSeq" id="WP_130160148.1">
    <property type="nucleotide sequence ID" value="NZ_SGIS01000053.1"/>
</dbReference>
<sequence>MIGYGLLAANRSAILDDVVAASQSVYGRRSADEITRFFRTLVGQRYGGLYPQLISDVQARRYLTKAAAEPADQKAS</sequence>
<reference evidence="1 2" key="1">
    <citation type="submission" date="2019-02" db="EMBL/GenBank/DDBJ databases">
        <authorList>
            <person name="Li Y."/>
        </authorList>
    </citation>
    <scope>NUCLEOTIDE SEQUENCE [LARGE SCALE GENOMIC DNA]</scope>
    <source>
        <strain evidence="1 2">3-7</strain>
    </source>
</reference>
<dbReference type="EMBL" id="SGIS01000053">
    <property type="protein sequence ID" value="RZF60720.1"/>
    <property type="molecule type" value="Genomic_DNA"/>
</dbReference>
<keyword evidence="2" id="KW-1185">Reference proteome</keyword>
<evidence type="ECO:0000313" key="2">
    <source>
        <dbReference type="Proteomes" id="UP000292085"/>
    </source>
</evidence>